<name>A0A9W8HX86_9FUNG</name>
<organism evidence="1 2">
    <name type="scientific">Coemansia guatemalensis</name>
    <dbReference type="NCBI Taxonomy" id="2761395"/>
    <lineage>
        <taxon>Eukaryota</taxon>
        <taxon>Fungi</taxon>
        <taxon>Fungi incertae sedis</taxon>
        <taxon>Zoopagomycota</taxon>
        <taxon>Kickxellomycotina</taxon>
        <taxon>Kickxellomycetes</taxon>
        <taxon>Kickxellales</taxon>
        <taxon>Kickxellaceae</taxon>
        <taxon>Coemansia</taxon>
    </lineage>
</organism>
<keyword evidence="2" id="KW-1185">Reference proteome</keyword>
<accession>A0A9W8HX86</accession>
<dbReference type="SUPFAM" id="SSF54160">
    <property type="entry name" value="Chromo domain-like"/>
    <property type="match status" value="1"/>
</dbReference>
<dbReference type="AlphaFoldDB" id="A0A9W8HX86"/>
<dbReference type="EMBL" id="JANBUO010000116">
    <property type="protein sequence ID" value="KAJ2807350.1"/>
    <property type="molecule type" value="Genomic_DNA"/>
</dbReference>
<reference evidence="1" key="1">
    <citation type="submission" date="2022-07" db="EMBL/GenBank/DDBJ databases">
        <title>Phylogenomic reconstructions and comparative analyses of Kickxellomycotina fungi.</title>
        <authorList>
            <person name="Reynolds N.K."/>
            <person name="Stajich J.E."/>
            <person name="Barry K."/>
            <person name="Grigoriev I.V."/>
            <person name="Crous P."/>
            <person name="Smith M.E."/>
        </authorList>
    </citation>
    <scope>NUCLEOTIDE SEQUENCE</scope>
    <source>
        <strain evidence="1">NRRL 1565</strain>
    </source>
</reference>
<dbReference type="InterPro" id="IPR016197">
    <property type="entry name" value="Chromo-like_dom_sf"/>
</dbReference>
<proteinExistence type="predicted"/>
<dbReference type="OrthoDB" id="10267344at2759"/>
<dbReference type="CDD" id="cd00024">
    <property type="entry name" value="CD_CSD"/>
    <property type="match status" value="1"/>
</dbReference>
<evidence type="ECO:0000313" key="2">
    <source>
        <dbReference type="Proteomes" id="UP001140094"/>
    </source>
</evidence>
<sequence>MVKTALRKLAVGTMTEWDAHLPLVQFVINARHHRAIGMPPALAMFGRDIRSPAALCAPVDKLTSELTLANLAKFRDVILHPQVARQLSEYQSCMAKSFATNNLIKQFEVGDLVLAQILPCPPADCAQYCGPFEISAISRGGAISLKAVDMTDAPQPPARKYAHSQLMPADDLPPQSTHSYEVDFVDQAVITKDTVWFRVHWRGYQELGWIPAANFADPSLLQEFARSLGSVDRRRLLNRLRTASKKQLKVRKAPPKGHVGILRVNPTSSP</sequence>
<dbReference type="GO" id="GO:0003676">
    <property type="term" value="F:nucleic acid binding"/>
    <property type="evidence" value="ECO:0007669"/>
    <property type="project" value="InterPro"/>
</dbReference>
<protein>
    <recommendedName>
        <fullName evidence="3">Chromo domain-containing protein</fullName>
    </recommendedName>
</protein>
<dbReference type="Gene3D" id="2.40.50.40">
    <property type="match status" value="1"/>
</dbReference>
<comment type="caution">
    <text evidence="1">The sequence shown here is derived from an EMBL/GenBank/DDBJ whole genome shotgun (WGS) entry which is preliminary data.</text>
</comment>
<evidence type="ECO:0000313" key="1">
    <source>
        <dbReference type="EMBL" id="KAJ2807350.1"/>
    </source>
</evidence>
<dbReference type="Gene3D" id="3.30.420.10">
    <property type="entry name" value="Ribonuclease H-like superfamily/Ribonuclease H"/>
    <property type="match status" value="1"/>
</dbReference>
<dbReference type="InterPro" id="IPR036397">
    <property type="entry name" value="RNaseH_sf"/>
</dbReference>
<dbReference type="Proteomes" id="UP001140094">
    <property type="component" value="Unassembled WGS sequence"/>
</dbReference>
<evidence type="ECO:0008006" key="3">
    <source>
        <dbReference type="Google" id="ProtNLM"/>
    </source>
</evidence>
<gene>
    <name evidence="1" type="ORF">H4R20_001322</name>
</gene>